<evidence type="ECO:0000313" key="2">
    <source>
        <dbReference type="EMBL" id="RRT81170.1"/>
    </source>
</evidence>
<protein>
    <submittedName>
        <fullName evidence="2">Uncharacterized protein</fullName>
    </submittedName>
</protein>
<reference evidence="2 3" key="1">
    <citation type="journal article" date="2014" name="Agronomy (Basel)">
        <title>A Draft Genome Sequence for Ensete ventricosum, the Drought-Tolerant Tree Against Hunger.</title>
        <authorList>
            <person name="Harrison J."/>
            <person name="Moore K.A."/>
            <person name="Paszkiewicz K."/>
            <person name="Jones T."/>
            <person name="Grant M."/>
            <person name="Ambacheew D."/>
            <person name="Muzemil S."/>
            <person name="Studholme D.J."/>
        </authorList>
    </citation>
    <scope>NUCLEOTIDE SEQUENCE [LARGE SCALE GENOMIC DNA]</scope>
</reference>
<accession>A0A427AY38</accession>
<sequence length="144" mass="15981">MKWDGESEHVSGKDEGVGVRKREAASVGAHGGGRLVGHHLARLRLRPRTKEEVIDSHLTRSHYRLLVVASQKTLGVVVVVGEGGGEGSERLVETRLSGSIEASPIVVSFKVSYHRELSRSILERHLPQPWEERDQPLLLKSLNR</sequence>
<feature type="compositionally biased region" description="Basic and acidic residues" evidence="1">
    <location>
        <begin position="1"/>
        <end position="24"/>
    </location>
</feature>
<dbReference type="Proteomes" id="UP000287651">
    <property type="component" value="Unassembled WGS sequence"/>
</dbReference>
<evidence type="ECO:0000313" key="3">
    <source>
        <dbReference type="Proteomes" id="UP000287651"/>
    </source>
</evidence>
<name>A0A427AY38_ENSVE</name>
<proteinExistence type="predicted"/>
<evidence type="ECO:0000256" key="1">
    <source>
        <dbReference type="SAM" id="MobiDB-lite"/>
    </source>
</evidence>
<dbReference type="EMBL" id="AMZH03000975">
    <property type="protein sequence ID" value="RRT81170.1"/>
    <property type="molecule type" value="Genomic_DNA"/>
</dbReference>
<dbReference type="AlphaFoldDB" id="A0A427AY38"/>
<comment type="caution">
    <text evidence="2">The sequence shown here is derived from an EMBL/GenBank/DDBJ whole genome shotgun (WGS) entry which is preliminary data.</text>
</comment>
<gene>
    <name evidence="2" type="ORF">B296_00002641</name>
</gene>
<organism evidence="2 3">
    <name type="scientific">Ensete ventricosum</name>
    <name type="common">Abyssinian banana</name>
    <name type="synonym">Musa ensete</name>
    <dbReference type="NCBI Taxonomy" id="4639"/>
    <lineage>
        <taxon>Eukaryota</taxon>
        <taxon>Viridiplantae</taxon>
        <taxon>Streptophyta</taxon>
        <taxon>Embryophyta</taxon>
        <taxon>Tracheophyta</taxon>
        <taxon>Spermatophyta</taxon>
        <taxon>Magnoliopsida</taxon>
        <taxon>Liliopsida</taxon>
        <taxon>Zingiberales</taxon>
        <taxon>Musaceae</taxon>
        <taxon>Ensete</taxon>
    </lineage>
</organism>
<feature type="region of interest" description="Disordered" evidence="1">
    <location>
        <begin position="1"/>
        <end position="32"/>
    </location>
</feature>